<dbReference type="PANTHER" id="PTHR43685:SF2">
    <property type="entry name" value="GLYCOSYLTRANSFERASE 2-LIKE DOMAIN-CONTAINING PROTEIN"/>
    <property type="match status" value="1"/>
</dbReference>
<accession>A0A2S2E0W8</accession>
<evidence type="ECO:0000259" key="1">
    <source>
        <dbReference type="Pfam" id="PF00535"/>
    </source>
</evidence>
<dbReference type="KEGG" id="salh:HMF8227_00743"/>
<dbReference type="EMBL" id="CP029347">
    <property type="protein sequence ID" value="AWL11239.1"/>
    <property type="molecule type" value="Genomic_DNA"/>
</dbReference>
<dbReference type="AlphaFoldDB" id="A0A2S2E0W8"/>
<protein>
    <submittedName>
        <fullName evidence="2">Glycosyltransferase AglI</fullName>
    </submittedName>
</protein>
<dbReference type="InterPro" id="IPR029044">
    <property type="entry name" value="Nucleotide-diphossugar_trans"/>
</dbReference>
<feature type="domain" description="Glycosyltransferase 2-like" evidence="1">
    <location>
        <begin position="7"/>
        <end position="167"/>
    </location>
</feature>
<evidence type="ECO:0000313" key="3">
    <source>
        <dbReference type="Proteomes" id="UP000245728"/>
    </source>
</evidence>
<reference evidence="2 3" key="1">
    <citation type="submission" date="2018-05" db="EMBL/GenBank/DDBJ databases">
        <title>Salinimonas sp. HMF8227 Genome sequencing and assembly.</title>
        <authorList>
            <person name="Kang H."/>
            <person name="Kang J."/>
            <person name="Cha I."/>
            <person name="Kim H."/>
            <person name="Joh K."/>
        </authorList>
    </citation>
    <scope>NUCLEOTIDE SEQUENCE [LARGE SCALE GENOMIC DNA]</scope>
    <source>
        <strain evidence="2 3">HMF8227</strain>
    </source>
</reference>
<dbReference type="CDD" id="cd00761">
    <property type="entry name" value="Glyco_tranf_GTA_type"/>
    <property type="match status" value="1"/>
</dbReference>
<dbReference type="Pfam" id="PF00535">
    <property type="entry name" value="Glycos_transf_2"/>
    <property type="match status" value="1"/>
</dbReference>
<proteinExistence type="predicted"/>
<name>A0A2S2E0W8_9ALTE</name>
<dbReference type="PANTHER" id="PTHR43685">
    <property type="entry name" value="GLYCOSYLTRANSFERASE"/>
    <property type="match status" value="1"/>
</dbReference>
<dbReference type="InterPro" id="IPR050834">
    <property type="entry name" value="Glycosyltransf_2"/>
</dbReference>
<sequence length="301" mass="34314">MSADVAIIIPTYNEVNRLGQCLDALATQTIELERLFVMVVDNNSSDNIQHCVERYSFCHYLFEEQPGSYCARNKALNELPKSIKYIGFTDADCLPQPDWIENALQHLMKQPLQAIAGNVEVYVESQGQPSIVELYEVLRAFPQQFYAEQQHFGVTANLFTSRAVIDQVGSFNTSLYSGGDLEWGTRLKTASIPVNYASEVRVCHPARQRLEQLTRKIRRTVGGAYRQREELPECAALFRWTALIRGIIPPVKSLKKLASHPMGLTLAQKCRIFGLFTFLKWYQVAYRVKYLLGLQKADERL</sequence>
<organism evidence="2 3">
    <name type="scientific">Saliniradius amylolyticus</name>
    <dbReference type="NCBI Taxonomy" id="2183582"/>
    <lineage>
        <taxon>Bacteria</taxon>
        <taxon>Pseudomonadati</taxon>
        <taxon>Pseudomonadota</taxon>
        <taxon>Gammaproteobacteria</taxon>
        <taxon>Alteromonadales</taxon>
        <taxon>Alteromonadaceae</taxon>
        <taxon>Saliniradius</taxon>
    </lineage>
</organism>
<dbReference type="GO" id="GO:0016740">
    <property type="term" value="F:transferase activity"/>
    <property type="evidence" value="ECO:0007669"/>
    <property type="project" value="UniProtKB-KW"/>
</dbReference>
<keyword evidence="2" id="KW-0808">Transferase</keyword>
<dbReference type="OrthoDB" id="9069044at2"/>
<evidence type="ECO:0000313" key="2">
    <source>
        <dbReference type="EMBL" id="AWL11239.1"/>
    </source>
</evidence>
<keyword evidence="3" id="KW-1185">Reference proteome</keyword>
<dbReference type="InterPro" id="IPR001173">
    <property type="entry name" value="Glyco_trans_2-like"/>
</dbReference>
<dbReference type="Proteomes" id="UP000245728">
    <property type="component" value="Chromosome"/>
</dbReference>
<gene>
    <name evidence="2" type="ORF">HMF8227_00743</name>
</gene>
<dbReference type="Gene3D" id="3.90.550.10">
    <property type="entry name" value="Spore Coat Polysaccharide Biosynthesis Protein SpsA, Chain A"/>
    <property type="match status" value="1"/>
</dbReference>
<dbReference type="SUPFAM" id="SSF53448">
    <property type="entry name" value="Nucleotide-diphospho-sugar transferases"/>
    <property type="match status" value="1"/>
</dbReference>